<feature type="region of interest" description="Disordered" evidence="1">
    <location>
        <begin position="37"/>
        <end position="89"/>
    </location>
</feature>
<evidence type="ECO:0000313" key="2">
    <source>
        <dbReference type="EMBL" id="TEB32432.1"/>
    </source>
</evidence>
<dbReference type="AlphaFoldDB" id="A0A4Y7TFV6"/>
<dbReference type="OrthoDB" id="2570580at2759"/>
<evidence type="ECO:0000313" key="3">
    <source>
        <dbReference type="Proteomes" id="UP000298030"/>
    </source>
</evidence>
<sequence length="273" mass="29468">MYPPATLEAASGRISMIYKNAIFDRTEEGYGEMLNNEEEQDEARGNVTTEAGDSSRAVKGHGSISFLRGGSQDDSLGSMAPPPIPNRPANATAISDSGVFESQETQSFNYSDASSIARFPTFHFNIHALASLAQVSKMPSKGRKNGKDAGKRVGVLRLVLADQEGCVGKLTAWREVAEEWGGIGQGMGCKRGDVVHLENVAVDSSDPSTSPNFTASPMLKSKMTICYRTMPHAHEDGVFRPDLRLGESDPCVRKVATVVRWFEEMAGLPGDSH</sequence>
<name>A0A4Y7TFV6_COPMI</name>
<reference evidence="2 3" key="1">
    <citation type="journal article" date="2019" name="Nat. Ecol. Evol.">
        <title>Megaphylogeny resolves global patterns of mushroom evolution.</title>
        <authorList>
            <person name="Varga T."/>
            <person name="Krizsan K."/>
            <person name="Foldi C."/>
            <person name="Dima B."/>
            <person name="Sanchez-Garcia M."/>
            <person name="Sanchez-Ramirez S."/>
            <person name="Szollosi G.J."/>
            <person name="Szarkandi J.G."/>
            <person name="Papp V."/>
            <person name="Albert L."/>
            <person name="Andreopoulos W."/>
            <person name="Angelini C."/>
            <person name="Antonin V."/>
            <person name="Barry K.W."/>
            <person name="Bougher N.L."/>
            <person name="Buchanan P."/>
            <person name="Buyck B."/>
            <person name="Bense V."/>
            <person name="Catcheside P."/>
            <person name="Chovatia M."/>
            <person name="Cooper J."/>
            <person name="Damon W."/>
            <person name="Desjardin D."/>
            <person name="Finy P."/>
            <person name="Geml J."/>
            <person name="Haridas S."/>
            <person name="Hughes K."/>
            <person name="Justo A."/>
            <person name="Karasinski D."/>
            <person name="Kautmanova I."/>
            <person name="Kiss B."/>
            <person name="Kocsube S."/>
            <person name="Kotiranta H."/>
            <person name="LaButti K.M."/>
            <person name="Lechner B.E."/>
            <person name="Liimatainen K."/>
            <person name="Lipzen A."/>
            <person name="Lukacs Z."/>
            <person name="Mihaltcheva S."/>
            <person name="Morgado L.N."/>
            <person name="Niskanen T."/>
            <person name="Noordeloos M.E."/>
            <person name="Ohm R.A."/>
            <person name="Ortiz-Santana B."/>
            <person name="Ovrebo C."/>
            <person name="Racz N."/>
            <person name="Riley R."/>
            <person name="Savchenko A."/>
            <person name="Shiryaev A."/>
            <person name="Soop K."/>
            <person name="Spirin V."/>
            <person name="Szebenyi C."/>
            <person name="Tomsovsky M."/>
            <person name="Tulloss R.E."/>
            <person name="Uehling J."/>
            <person name="Grigoriev I.V."/>
            <person name="Vagvolgyi C."/>
            <person name="Papp T."/>
            <person name="Martin F.M."/>
            <person name="Miettinen O."/>
            <person name="Hibbett D.S."/>
            <person name="Nagy L.G."/>
        </authorList>
    </citation>
    <scope>NUCLEOTIDE SEQUENCE [LARGE SCALE GENOMIC DNA]</scope>
    <source>
        <strain evidence="2 3">FP101781</strain>
    </source>
</reference>
<gene>
    <name evidence="2" type="ORF">FA13DRAFT_1731632</name>
</gene>
<dbReference type="STRING" id="71717.A0A4Y7TFV6"/>
<organism evidence="2 3">
    <name type="scientific">Coprinellus micaceus</name>
    <name type="common">Glistening ink-cap mushroom</name>
    <name type="synonym">Coprinus micaceus</name>
    <dbReference type="NCBI Taxonomy" id="71717"/>
    <lineage>
        <taxon>Eukaryota</taxon>
        <taxon>Fungi</taxon>
        <taxon>Dikarya</taxon>
        <taxon>Basidiomycota</taxon>
        <taxon>Agaricomycotina</taxon>
        <taxon>Agaricomycetes</taxon>
        <taxon>Agaricomycetidae</taxon>
        <taxon>Agaricales</taxon>
        <taxon>Agaricineae</taxon>
        <taxon>Psathyrellaceae</taxon>
        <taxon>Coprinellus</taxon>
    </lineage>
</organism>
<dbReference type="EMBL" id="QPFP01000015">
    <property type="protein sequence ID" value="TEB32432.1"/>
    <property type="molecule type" value="Genomic_DNA"/>
</dbReference>
<accession>A0A4Y7TFV6</accession>
<proteinExistence type="predicted"/>
<dbReference type="Proteomes" id="UP000298030">
    <property type="component" value="Unassembled WGS sequence"/>
</dbReference>
<evidence type="ECO:0008006" key="4">
    <source>
        <dbReference type="Google" id="ProtNLM"/>
    </source>
</evidence>
<keyword evidence="3" id="KW-1185">Reference proteome</keyword>
<evidence type="ECO:0000256" key="1">
    <source>
        <dbReference type="SAM" id="MobiDB-lite"/>
    </source>
</evidence>
<comment type="caution">
    <text evidence="2">The sequence shown here is derived from an EMBL/GenBank/DDBJ whole genome shotgun (WGS) entry which is preliminary data.</text>
</comment>
<protein>
    <recommendedName>
        <fullName evidence="4">OB domain-containing protein</fullName>
    </recommendedName>
</protein>